<organism evidence="3 4">
    <name type="scientific">Athelia psychrophila</name>
    <dbReference type="NCBI Taxonomy" id="1759441"/>
    <lineage>
        <taxon>Eukaryota</taxon>
        <taxon>Fungi</taxon>
        <taxon>Dikarya</taxon>
        <taxon>Basidiomycota</taxon>
        <taxon>Agaricomycotina</taxon>
        <taxon>Agaricomycetes</taxon>
        <taxon>Agaricomycetidae</taxon>
        <taxon>Atheliales</taxon>
        <taxon>Atheliaceae</taxon>
        <taxon>Athelia</taxon>
    </lineage>
</organism>
<dbReference type="EMBL" id="KV417496">
    <property type="protein sequence ID" value="KZP29919.1"/>
    <property type="molecule type" value="Genomic_DNA"/>
</dbReference>
<feature type="region of interest" description="Disordered" evidence="1">
    <location>
        <begin position="33"/>
        <end position="74"/>
    </location>
</feature>
<feature type="region of interest" description="Disordered" evidence="1">
    <location>
        <begin position="136"/>
        <end position="165"/>
    </location>
</feature>
<evidence type="ECO:0000256" key="2">
    <source>
        <dbReference type="SAM" id="SignalP"/>
    </source>
</evidence>
<gene>
    <name evidence="3" type="ORF">FIBSPDRAFT_851081</name>
</gene>
<dbReference type="Proteomes" id="UP000076532">
    <property type="component" value="Unassembled WGS sequence"/>
</dbReference>
<keyword evidence="2" id="KW-0732">Signal</keyword>
<feature type="signal peptide" evidence="2">
    <location>
        <begin position="1"/>
        <end position="28"/>
    </location>
</feature>
<proteinExistence type="predicted"/>
<feature type="compositionally biased region" description="Polar residues" evidence="1">
    <location>
        <begin position="58"/>
        <end position="74"/>
    </location>
</feature>
<name>A0A166SWM6_9AGAM</name>
<evidence type="ECO:0000256" key="1">
    <source>
        <dbReference type="SAM" id="MobiDB-lite"/>
    </source>
</evidence>
<feature type="non-terminal residue" evidence="3">
    <location>
        <position position="165"/>
    </location>
</feature>
<sequence>MHTYTFHFHTHLLISFLLSLKRTYDANAHARPTHDYRGVHQNPAHTQHHLPRSPIPTPSHTCSQTSDISLPTRSSARNTHTFCPHAHPLRSLDLASITAHHRHECFLSAQSPHTPTPVHHQSVDAQHHCTRPIVHLRTGLSPPQKHTRPSNERRSTGTPRPLSFT</sequence>
<keyword evidence="4" id="KW-1185">Reference proteome</keyword>
<accession>A0A166SWM6</accession>
<protein>
    <submittedName>
        <fullName evidence="3">Uncharacterized protein</fullName>
    </submittedName>
</protein>
<evidence type="ECO:0000313" key="4">
    <source>
        <dbReference type="Proteomes" id="UP000076532"/>
    </source>
</evidence>
<reference evidence="3 4" key="1">
    <citation type="journal article" date="2016" name="Mol. Biol. Evol.">
        <title>Comparative Genomics of Early-Diverging Mushroom-Forming Fungi Provides Insights into the Origins of Lignocellulose Decay Capabilities.</title>
        <authorList>
            <person name="Nagy L.G."/>
            <person name="Riley R."/>
            <person name="Tritt A."/>
            <person name="Adam C."/>
            <person name="Daum C."/>
            <person name="Floudas D."/>
            <person name="Sun H."/>
            <person name="Yadav J.S."/>
            <person name="Pangilinan J."/>
            <person name="Larsson K.H."/>
            <person name="Matsuura K."/>
            <person name="Barry K."/>
            <person name="Labutti K."/>
            <person name="Kuo R."/>
            <person name="Ohm R.A."/>
            <person name="Bhattacharya S.S."/>
            <person name="Shirouzu T."/>
            <person name="Yoshinaga Y."/>
            <person name="Martin F.M."/>
            <person name="Grigoriev I.V."/>
            <person name="Hibbett D.S."/>
        </authorList>
    </citation>
    <scope>NUCLEOTIDE SEQUENCE [LARGE SCALE GENOMIC DNA]</scope>
    <source>
        <strain evidence="3 4">CBS 109695</strain>
    </source>
</reference>
<feature type="chain" id="PRO_5007879722" evidence="2">
    <location>
        <begin position="29"/>
        <end position="165"/>
    </location>
</feature>
<evidence type="ECO:0000313" key="3">
    <source>
        <dbReference type="EMBL" id="KZP29919.1"/>
    </source>
</evidence>
<dbReference type="AlphaFoldDB" id="A0A166SWM6"/>